<evidence type="ECO:0000313" key="1">
    <source>
        <dbReference type="EnsemblPlants" id="OGLUM07G12690.1"/>
    </source>
</evidence>
<reference evidence="1" key="2">
    <citation type="submission" date="2018-05" db="EMBL/GenBank/DDBJ databases">
        <title>OgluRS3 (Oryza glumaepatula Reference Sequence Version 3).</title>
        <authorList>
            <person name="Zhang J."/>
            <person name="Kudrna D."/>
            <person name="Lee S."/>
            <person name="Talag J."/>
            <person name="Welchert J."/>
            <person name="Wing R.A."/>
        </authorList>
    </citation>
    <scope>NUCLEOTIDE SEQUENCE [LARGE SCALE GENOMIC DNA]</scope>
</reference>
<evidence type="ECO:0000313" key="2">
    <source>
        <dbReference type="Proteomes" id="UP000026961"/>
    </source>
</evidence>
<accession>A0A0E0AJD9</accession>
<sequence length="108" mass="12613">MNSSDCYCRPKYIDYTLITPYGSLSFLQPNRNLCIASFWSSIITLVLHLQHHMDQFNMPCPKKVVHDKKVSKITLFRGTRILFNYNGDIRFSYSVGFLMAVYTSSFRL</sequence>
<reference evidence="1" key="1">
    <citation type="submission" date="2015-04" db="UniProtKB">
        <authorList>
            <consortium name="EnsemblPlants"/>
        </authorList>
    </citation>
    <scope>IDENTIFICATION</scope>
</reference>
<dbReference type="HOGENOM" id="CLU_2201093_0_0_1"/>
<organism evidence="1">
    <name type="scientific">Oryza glumipatula</name>
    <dbReference type="NCBI Taxonomy" id="40148"/>
    <lineage>
        <taxon>Eukaryota</taxon>
        <taxon>Viridiplantae</taxon>
        <taxon>Streptophyta</taxon>
        <taxon>Embryophyta</taxon>
        <taxon>Tracheophyta</taxon>
        <taxon>Spermatophyta</taxon>
        <taxon>Magnoliopsida</taxon>
        <taxon>Liliopsida</taxon>
        <taxon>Poales</taxon>
        <taxon>Poaceae</taxon>
        <taxon>BOP clade</taxon>
        <taxon>Oryzoideae</taxon>
        <taxon>Oryzeae</taxon>
        <taxon>Oryzinae</taxon>
        <taxon>Oryza</taxon>
    </lineage>
</organism>
<dbReference type="Gramene" id="OGLUM07G12690.1">
    <property type="protein sequence ID" value="OGLUM07G12690.1"/>
    <property type="gene ID" value="OGLUM07G12690"/>
</dbReference>
<dbReference type="EnsemblPlants" id="OGLUM07G12690.1">
    <property type="protein sequence ID" value="OGLUM07G12690.1"/>
    <property type="gene ID" value="OGLUM07G12690"/>
</dbReference>
<dbReference type="AlphaFoldDB" id="A0A0E0AJD9"/>
<keyword evidence="2" id="KW-1185">Reference proteome</keyword>
<name>A0A0E0AJD9_9ORYZ</name>
<dbReference type="Proteomes" id="UP000026961">
    <property type="component" value="Chromosome 7"/>
</dbReference>
<protein>
    <submittedName>
        <fullName evidence="1">Uncharacterized protein</fullName>
    </submittedName>
</protein>
<proteinExistence type="predicted"/>